<protein>
    <submittedName>
        <fullName evidence="1">Uncharacterized protein</fullName>
    </submittedName>
</protein>
<accession>A0A0S7XZZ2</accession>
<sequence>MCRKEIQVRKRNRRVRADVSKRGDLVGALFSPPKRVIFIIAQLTLLSEIVILLLRSSEGKAMGGMKHLLYGIKYVINHQISKKNIPLIAG</sequence>
<comment type="caution">
    <text evidence="1">The sequence shown here is derived from an EMBL/GenBank/DDBJ whole genome shotgun (WGS) entry which is preliminary data.</text>
</comment>
<name>A0A0S7XZZ2_UNCSA</name>
<gene>
    <name evidence="1" type="ORF">AMJ44_07130</name>
</gene>
<proteinExistence type="predicted"/>
<dbReference type="AlphaFoldDB" id="A0A0S7XZZ2"/>
<evidence type="ECO:0000313" key="2">
    <source>
        <dbReference type="Proteomes" id="UP000051861"/>
    </source>
</evidence>
<evidence type="ECO:0000313" key="1">
    <source>
        <dbReference type="EMBL" id="KPJ67739.1"/>
    </source>
</evidence>
<reference evidence="1 2" key="1">
    <citation type="journal article" date="2015" name="Microbiome">
        <title>Genomic resolution of linkages in carbon, nitrogen, and sulfur cycling among widespread estuary sediment bacteria.</title>
        <authorList>
            <person name="Baker B.J."/>
            <person name="Lazar C.S."/>
            <person name="Teske A.P."/>
            <person name="Dick G.J."/>
        </authorList>
    </citation>
    <scope>NUCLEOTIDE SEQUENCE [LARGE SCALE GENOMIC DNA]</scope>
    <source>
        <strain evidence="1">DG_54_3</strain>
    </source>
</reference>
<dbReference type="EMBL" id="LIZX01000061">
    <property type="protein sequence ID" value="KPJ67739.1"/>
    <property type="molecule type" value="Genomic_DNA"/>
</dbReference>
<dbReference type="Proteomes" id="UP000051861">
    <property type="component" value="Unassembled WGS sequence"/>
</dbReference>
<organism evidence="1 2">
    <name type="scientific">candidate division WOR-1 bacterium DG_54_3</name>
    <dbReference type="NCBI Taxonomy" id="1703775"/>
    <lineage>
        <taxon>Bacteria</taxon>
        <taxon>Bacillati</taxon>
        <taxon>Saganbacteria</taxon>
    </lineage>
</organism>